<dbReference type="PROSITE" id="PS00061">
    <property type="entry name" value="ADH_SHORT"/>
    <property type="match status" value="1"/>
</dbReference>
<dbReference type="InterPro" id="IPR036291">
    <property type="entry name" value="NAD(P)-bd_dom_sf"/>
</dbReference>
<sequence>MDSFNSKVYAITGISGIGLAVAKQLRKCGALVSLADISQPALDEAFAALGSSVDHVLITRVDVSSSAQVNAWIAATVDKFGRLDGAANMAAAIGKHHGIRDLVDQDDDEWDVIMRVNLTGMMYCVRAELRAMMTARQGDAAIGAGAGAEGIGSIVNAASIQGVMGFGKSATYSASKHGIVGLTKSVAKEVAPGIRVNCIAPSASEGSKRGDFLKESYADQGTRGSIQTPLLDEGSAIQGRLNRIPGAICRTGTADEAAQVVLFLLSDAASFVTGAVYNVDGGWDLQGG</sequence>
<evidence type="ECO:0000256" key="3">
    <source>
        <dbReference type="ARBA" id="ARBA00023002"/>
    </source>
</evidence>
<dbReference type="InterPro" id="IPR002347">
    <property type="entry name" value="SDR_fam"/>
</dbReference>
<dbReference type="GeneID" id="69041523"/>
<gene>
    <name evidence="4" type="ORF">HCBG_08507</name>
</gene>
<dbReference type="InParanoid" id="C0NZC7"/>
<dbReference type="PRINTS" id="PR00081">
    <property type="entry name" value="GDHRDH"/>
</dbReference>
<reference evidence="4" key="1">
    <citation type="submission" date="2009-02" db="EMBL/GenBank/DDBJ databases">
        <title>The Genome Sequence of Ajellomyces capsulatus strain G186AR.</title>
        <authorList>
            <consortium name="The Broad Institute Genome Sequencing Platform"/>
            <person name="Champion M."/>
            <person name="Cuomo C."/>
            <person name="Ma L.-J."/>
            <person name="Henn M.R."/>
            <person name="Sil A."/>
            <person name="Goldman B."/>
            <person name="Young S.K."/>
            <person name="Kodira C.D."/>
            <person name="Zeng Q."/>
            <person name="Koehrsen M."/>
            <person name="Alvarado L."/>
            <person name="Berlin A."/>
            <person name="Borenstein D."/>
            <person name="Chen Z."/>
            <person name="Engels R."/>
            <person name="Freedman E."/>
            <person name="Gellesch M."/>
            <person name="Goldberg J."/>
            <person name="Griggs A."/>
            <person name="Gujja S."/>
            <person name="Heiman D."/>
            <person name="Hepburn T."/>
            <person name="Howarth C."/>
            <person name="Jen D."/>
            <person name="Larson L."/>
            <person name="Lewis B."/>
            <person name="Mehta T."/>
            <person name="Park D."/>
            <person name="Pearson M."/>
            <person name="Roberts A."/>
            <person name="Saif S."/>
            <person name="Shea T."/>
            <person name="Shenoy N."/>
            <person name="Sisk P."/>
            <person name="Stolte C."/>
            <person name="Sykes S."/>
            <person name="Walk T."/>
            <person name="White J."/>
            <person name="Yandava C."/>
            <person name="Klein B."/>
            <person name="McEwen J.G."/>
            <person name="Puccia R."/>
            <person name="Goldman G.H."/>
            <person name="Felipe M.S."/>
            <person name="Nino-Vega G."/>
            <person name="San-Blas G."/>
            <person name="Taylor J."/>
            <person name="Mendoza L."/>
            <person name="Galagan J."/>
            <person name="Nusbaum C."/>
            <person name="Birren B."/>
        </authorList>
    </citation>
    <scope>NUCLEOTIDE SEQUENCE</scope>
    <source>
        <strain evidence="4">G186AR</strain>
    </source>
</reference>
<evidence type="ECO:0000256" key="2">
    <source>
        <dbReference type="ARBA" id="ARBA00022857"/>
    </source>
</evidence>
<dbReference type="STRING" id="447093.C0NZC7"/>
<dbReference type="Pfam" id="PF13561">
    <property type="entry name" value="adh_short_C2"/>
    <property type="match status" value="2"/>
</dbReference>
<accession>C0NZC7</accession>
<dbReference type="PRINTS" id="PR00080">
    <property type="entry name" value="SDRFAMILY"/>
</dbReference>
<dbReference type="Proteomes" id="UP000001631">
    <property type="component" value="Unassembled WGS sequence"/>
</dbReference>
<protein>
    <recommendedName>
        <fullName evidence="6">Oxidoreductase</fullName>
    </recommendedName>
</protein>
<evidence type="ECO:0008006" key="6">
    <source>
        <dbReference type="Google" id="ProtNLM"/>
    </source>
</evidence>
<keyword evidence="3" id="KW-0560">Oxidoreductase</keyword>
<dbReference type="GO" id="GO:0016491">
    <property type="term" value="F:oxidoreductase activity"/>
    <property type="evidence" value="ECO:0007669"/>
    <property type="project" value="UniProtKB-KW"/>
</dbReference>
<proteinExistence type="inferred from homology"/>
<organism evidence="4 5">
    <name type="scientific">Ajellomyces capsulatus (strain G186AR / H82 / ATCC MYA-2454 / RMSCC 2432)</name>
    <name type="common">Darling's disease fungus</name>
    <name type="synonym">Histoplasma capsulatum</name>
    <dbReference type="NCBI Taxonomy" id="447093"/>
    <lineage>
        <taxon>Eukaryota</taxon>
        <taxon>Fungi</taxon>
        <taxon>Dikarya</taxon>
        <taxon>Ascomycota</taxon>
        <taxon>Pezizomycotina</taxon>
        <taxon>Eurotiomycetes</taxon>
        <taxon>Eurotiomycetidae</taxon>
        <taxon>Onygenales</taxon>
        <taxon>Ajellomycetaceae</taxon>
        <taxon>Histoplasma</taxon>
    </lineage>
</organism>
<dbReference type="HOGENOM" id="CLU_010194_1_0_1"/>
<evidence type="ECO:0000313" key="4">
    <source>
        <dbReference type="EMBL" id="EEH03175.1"/>
    </source>
</evidence>
<comment type="similarity">
    <text evidence="1">Belongs to the short-chain dehydrogenases/reductases (SDR) family.</text>
</comment>
<keyword evidence="2" id="KW-0521">NADP</keyword>
<dbReference type="Gene3D" id="3.40.50.720">
    <property type="entry name" value="NAD(P)-binding Rossmann-like Domain"/>
    <property type="match status" value="1"/>
</dbReference>
<dbReference type="RefSeq" id="XP_045283656.1">
    <property type="nucleotide sequence ID" value="XM_045435556.1"/>
</dbReference>
<dbReference type="PANTHER" id="PTHR24321:SF8">
    <property type="entry name" value="ESTRADIOL 17-BETA-DEHYDROGENASE 8-RELATED"/>
    <property type="match status" value="1"/>
</dbReference>
<dbReference type="InterPro" id="IPR020904">
    <property type="entry name" value="Sc_DH/Rdtase_CS"/>
</dbReference>
<dbReference type="EMBL" id="GG663378">
    <property type="protein sequence ID" value="EEH03175.1"/>
    <property type="molecule type" value="Genomic_DNA"/>
</dbReference>
<name>C0NZC7_AJECG</name>
<keyword evidence="5" id="KW-1185">Reference proteome</keyword>
<dbReference type="SUPFAM" id="SSF51735">
    <property type="entry name" value="NAD(P)-binding Rossmann-fold domains"/>
    <property type="match status" value="1"/>
</dbReference>
<evidence type="ECO:0000313" key="5">
    <source>
        <dbReference type="Proteomes" id="UP000001631"/>
    </source>
</evidence>
<dbReference type="AlphaFoldDB" id="C0NZC7"/>
<dbReference type="PANTHER" id="PTHR24321">
    <property type="entry name" value="DEHYDROGENASES, SHORT CHAIN"/>
    <property type="match status" value="1"/>
</dbReference>
<evidence type="ECO:0000256" key="1">
    <source>
        <dbReference type="ARBA" id="ARBA00006484"/>
    </source>
</evidence>
<dbReference type="VEuPathDB" id="FungiDB:I7I50_00166"/>